<protein>
    <recommendedName>
        <fullName evidence="8">Aspartate aminotransferase family protein</fullName>
    </recommendedName>
</protein>
<dbReference type="InterPro" id="IPR049704">
    <property type="entry name" value="Aminotrans_3_PPA_site"/>
</dbReference>
<dbReference type="Proteomes" id="UP000035996">
    <property type="component" value="Unassembled WGS sequence"/>
</dbReference>
<dbReference type="EMBL" id="LELK01000001">
    <property type="protein sequence ID" value="KMM38550.1"/>
    <property type="molecule type" value="Genomic_DNA"/>
</dbReference>
<evidence type="ECO:0000256" key="5">
    <source>
        <dbReference type="RuleBase" id="RU003560"/>
    </source>
</evidence>
<reference evidence="6" key="1">
    <citation type="submission" date="2015-06" db="EMBL/GenBank/DDBJ databases">
        <authorList>
            <person name="Liu B."/>
            <person name="Wang J."/>
            <person name="Zhu Y."/>
            <person name="Liu G."/>
            <person name="Chen Q."/>
            <person name="Zheng C."/>
            <person name="Che J."/>
            <person name="Ge C."/>
            <person name="Shi H."/>
            <person name="Pan Z."/>
            <person name="Liu X."/>
        </authorList>
    </citation>
    <scope>NUCLEOTIDE SEQUENCE [LARGE SCALE GENOMIC DNA]</scope>
    <source>
        <strain evidence="6">DSM 16346</strain>
    </source>
</reference>
<dbReference type="PANTHER" id="PTHR43094:SF1">
    <property type="entry name" value="AMINOTRANSFERASE CLASS-III"/>
    <property type="match status" value="1"/>
</dbReference>
<dbReference type="AlphaFoldDB" id="A0A0J6CZM0"/>
<keyword evidence="3" id="KW-0808">Transferase</keyword>
<dbReference type="GO" id="GO:0008483">
    <property type="term" value="F:transaminase activity"/>
    <property type="evidence" value="ECO:0007669"/>
    <property type="project" value="UniProtKB-KW"/>
</dbReference>
<evidence type="ECO:0000256" key="1">
    <source>
        <dbReference type="ARBA" id="ARBA00008954"/>
    </source>
</evidence>
<evidence type="ECO:0008006" key="8">
    <source>
        <dbReference type="Google" id="ProtNLM"/>
    </source>
</evidence>
<dbReference type="InterPro" id="IPR015421">
    <property type="entry name" value="PyrdxlP-dep_Trfase_major"/>
</dbReference>
<comment type="similarity">
    <text evidence="1 5">Belongs to the class-III pyridoxal-phosphate-dependent aminotransferase family.</text>
</comment>
<sequence>MNKRTHLIKPLLGMDYGVISHGKGIYLYDEEGNSFLDGCSGAVTANIGHGVSEITEAMVNQANQVSFVYRSQFTSSSAEELAERLAQSAPGDLDWVFFVNSGSEAMETALKIAIQYWQELGRPTKNKVISRWMSYHGITMGALSMSGHVIRRSRFTAMLEQYPTLSPPYCYRCTFKDHCPNCSKQYALEFEREVQRLGADTIAAFVCEPIVGAAGGAVVPPETYFKEMKAVCNRYDILFIADEVMTGIGRTGKMYAMEHWGVVPDILALGKGMSAGYTPMAATLVSDRIIQTIERGSKIVLSGHTFSANPLSASICLAVFNYIKKHNVVENAEKSGAILLRGLENLKSIYPIIGDVRGRGLLTAIEFVQDPLTKEPFPLQNEVTNRFIRKCYEEGLLVYTAAGGLNGVAGDAVIVAPPLIIQEHEVQILLDKLNKGLTELVSELATEGLYETRSIS</sequence>
<dbReference type="Pfam" id="PF00202">
    <property type="entry name" value="Aminotran_3"/>
    <property type="match status" value="1"/>
</dbReference>
<proteinExistence type="inferred from homology"/>
<dbReference type="GO" id="GO:0030170">
    <property type="term" value="F:pyridoxal phosphate binding"/>
    <property type="evidence" value="ECO:0007669"/>
    <property type="project" value="InterPro"/>
</dbReference>
<comment type="caution">
    <text evidence="6">The sequence shown here is derived from an EMBL/GenBank/DDBJ whole genome shotgun (WGS) entry which is preliminary data.</text>
</comment>
<dbReference type="STRING" id="157733.AB986_04495"/>
<dbReference type="Gene3D" id="3.40.640.10">
    <property type="entry name" value="Type I PLP-dependent aspartate aminotransferase-like (Major domain)"/>
    <property type="match status" value="1"/>
</dbReference>
<dbReference type="NCBIfam" id="NF005375">
    <property type="entry name" value="PRK06917.1"/>
    <property type="match status" value="1"/>
</dbReference>
<evidence type="ECO:0000256" key="3">
    <source>
        <dbReference type="ARBA" id="ARBA00022679"/>
    </source>
</evidence>
<dbReference type="InterPro" id="IPR015424">
    <property type="entry name" value="PyrdxlP-dep_Trfase"/>
</dbReference>
<dbReference type="PATRIC" id="fig|157733.3.peg.3126"/>
<dbReference type="PIRSF" id="PIRSF000521">
    <property type="entry name" value="Transaminase_4ab_Lys_Orn"/>
    <property type="match status" value="1"/>
</dbReference>
<keyword evidence="7" id="KW-1185">Reference proteome</keyword>
<dbReference type="PANTHER" id="PTHR43094">
    <property type="entry name" value="AMINOTRANSFERASE"/>
    <property type="match status" value="1"/>
</dbReference>
<dbReference type="RefSeq" id="WP_048309666.1">
    <property type="nucleotide sequence ID" value="NZ_CP119526.1"/>
</dbReference>
<dbReference type="OrthoDB" id="9807885at2"/>
<evidence type="ECO:0000256" key="2">
    <source>
        <dbReference type="ARBA" id="ARBA00022576"/>
    </source>
</evidence>
<evidence type="ECO:0000313" key="6">
    <source>
        <dbReference type="EMBL" id="KMM38550.1"/>
    </source>
</evidence>
<name>A0A0J6CZM0_9BACL</name>
<dbReference type="SUPFAM" id="SSF53383">
    <property type="entry name" value="PLP-dependent transferases"/>
    <property type="match status" value="1"/>
</dbReference>
<keyword evidence="2" id="KW-0032">Aminotransferase</keyword>
<accession>A0A0J6CZM0</accession>
<gene>
    <name evidence="6" type="ORF">AB986_04495</name>
</gene>
<dbReference type="InterPro" id="IPR015422">
    <property type="entry name" value="PyrdxlP-dep_Trfase_small"/>
</dbReference>
<keyword evidence="4 5" id="KW-0663">Pyridoxal phosphate</keyword>
<dbReference type="PROSITE" id="PS00600">
    <property type="entry name" value="AA_TRANSFER_CLASS_3"/>
    <property type="match status" value="1"/>
</dbReference>
<dbReference type="InterPro" id="IPR005814">
    <property type="entry name" value="Aminotrans_3"/>
</dbReference>
<dbReference type="CDD" id="cd00610">
    <property type="entry name" value="OAT_like"/>
    <property type="match status" value="1"/>
</dbReference>
<evidence type="ECO:0000313" key="7">
    <source>
        <dbReference type="Proteomes" id="UP000035996"/>
    </source>
</evidence>
<organism evidence="6 7">
    <name type="scientific">Guptibacillus hwajinpoensis</name>
    <dbReference type="NCBI Taxonomy" id="208199"/>
    <lineage>
        <taxon>Bacteria</taxon>
        <taxon>Bacillati</taxon>
        <taxon>Bacillota</taxon>
        <taxon>Bacilli</taxon>
        <taxon>Bacillales</taxon>
        <taxon>Guptibacillaceae</taxon>
        <taxon>Guptibacillus</taxon>
    </lineage>
</organism>
<evidence type="ECO:0000256" key="4">
    <source>
        <dbReference type="ARBA" id="ARBA00022898"/>
    </source>
</evidence>
<dbReference type="FunFam" id="3.40.640.10:FF:000014">
    <property type="entry name" value="Adenosylmethionine-8-amino-7-oxononanoate aminotransferase, probable"/>
    <property type="match status" value="1"/>
</dbReference>
<dbReference type="Gene3D" id="3.90.1150.10">
    <property type="entry name" value="Aspartate Aminotransferase, domain 1"/>
    <property type="match status" value="1"/>
</dbReference>